<dbReference type="SUPFAM" id="SSF103515">
    <property type="entry name" value="Autotransporter"/>
    <property type="match status" value="1"/>
</dbReference>
<comment type="caution">
    <text evidence="3">The sequence shown here is derived from an EMBL/GenBank/DDBJ whole genome shotgun (WGS) entry which is preliminary data.</text>
</comment>
<dbReference type="SUPFAM" id="SSF51126">
    <property type="entry name" value="Pectin lyase-like"/>
    <property type="match status" value="1"/>
</dbReference>
<feature type="domain" description="Autotransporter" evidence="2">
    <location>
        <begin position="859"/>
        <end position="1136"/>
    </location>
</feature>
<evidence type="ECO:0000313" key="3">
    <source>
        <dbReference type="EMBL" id="EJF78830.1"/>
    </source>
</evidence>
<dbReference type="PROSITE" id="PS51208">
    <property type="entry name" value="AUTOTRANSPORTER"/>
    <property type="match status" value="1"/>
</dbReference>
<evidence type="ECO:0000313" key="4">
    <source>
        <dbReference type="Proteomes" id="UP000008947"/>
    </source>
</evidence>
<evidence type="ECO:0000256" key="1">
    <source>
        <dbReference type="SAM" id="SignalP"/>
    </source>
</evidence>
<dbReference type="InterPro" id="IPR006315">
    <property type="entry name" value="OM_autotransptr_brl_dom"/>
</dbReference>
<gene>
    <name evidence="3" type="ORF">MCQ_01209</name>
</gene>
<dbReference type="RefSeq" id="WP_006924191.1">
    <property type="nucleotide sequence ID" value="NZ_JH725024.1"/>
</dbReference>
<keyword evidence="4" id="KW-1185">Reference proteome</keyword>
<name>J1J539_9HYPH</name>
<dbReference type="AlphaFoldDB" id="J1J539"/>
<dbReference type="InterPro" id="IPR036709">
    <property type="entry name" value="Autotransporte_beta_dom_sf"/>
</dbReference>
<dbReference type="NCBIfam" id="TIGR01414">
    <property type="entry name" value="autotrans_barl"/>
    <property type="match status" value="1"/>
</dbReference>
<dbReference type="SMART" id="SM00869">
    <property type="entry name" value="Autotransporter"/>
    <property type="match status" value="1"/>
</dbReference>
<reference evidence="3 4" key="1">
    <citation type="submission" date="2012-03" db="EMBL/GenBank/DDBJ databases">
        <title>The Genome Sequence of Bartonella washoensis Sb944nv.</title>
        <authorList>
            <consortium name="The Broad Institute Genome Sequencing Platform"/>
            <consortium name="The Broad Institute Genome Sequencing Center for Infectious Disease"/>
            <person name="Feldgarden M."/>
            <person name="Kirby J."/>
            <person name="Kosoy M."/>
            <person name="Birtles R."/>
            <person name="Probert W.S."/>
            <person name="Chiaraviglio L."/>
            <person name="Young S.K."/>
            <person name="Zeng Q."/>
            <person name="Gargeya S."/>
            <person name="Fitzgerald M."/>
            <person name="Haas B."/>
            <person name="Abouelleil A."/>
            <person name="Alvarado L."/>
            <person name="Arachchi H.M."/>
            <person name="Berlin A."/>
            <person name="Chapman S.B."/>
            <person name="Gearin G."/>
            <person name="Goldberg J."/>
            <person name="Griggs A."/>
            <person name="Gujja S."/>
            <person name="Hansen M."/>
            <person name="Heiman D."/>
            <person name="Howarth C."/>
            <person name="Larimer J."/>
            <person name="Lui A."/>
            <person name="MacDonald P.J.P."/>
            <person name="McCowen C."/>
            <person name="Montmayeur A."/>
            <person name="Murphy C."/>
            <person name="Neiman D."/>
            <person name="Pearson M."/>
            <person name="Priest M."/>
            <person name="Roberts A."/>
            <person name="Saif S."/>
            <person name="Shea T."/>
            <person name="Sisk P."/>
            <person name="Stolte C."/>
            <person name="Sykes S."/>
            <person name="Wortman J."/>
            <person name="Nusbaum C."/>
            <person name="Birren B."/>
        </authorList>
    </citation>
    <scope>NUCLEOTIDE SEQUENCE [LARGE SCALE GENOMIC DNA]</scope>
    <source>
        <strain evidence="3 4">Sb944nv</strain>
    </source>
</reference>
<dbReference type="EMBL" id="AILU01000033">
    <property type="protein sequence ID" value="EJF78830.1"/>
    <property type="molecule type" value="Genomic_DNA"/>
</dbReference>
<protein>
    <submittedName>
        <fullName evidence="3">Outer membrane autotransporter barrel domain-containing protein</fullName>
    </submittedName>
</protein>
<dbReference type="Proteomes" id="UP000008947">
    <property type="component" value="Unassembled WGS sequence"/>
</dbReference>
<dbReference type="eggNOG" id="COG3468">
    <property type="taxonomic scope" value="Bacteria"/>
</dbReference>
<feature type="signal peptide" evidence="1">
    <location>
        <begin position="1"/>
        <end position="26"/>
    </location>
</feature>
<organism evidence="3 4">
    <name type="scientific">Candidatus Bartonella washoeensis Sb944nv</name>
    <dbReference type="NCBI Taxonomy" id="1094563"/>
    <lineage>
        <taxon>Bacteria</taxon>
        <taxon>Pseudomonadati</taxon>
        <taxon>Pseudomonadota</taxon>
        <taxon>Alphaproteobacteria</taxon>
        <taxon>Hyphomicrobiales</taxon>
        <taxon>Bartonellaceae</taxon>
        <taxon>Bartonella</taxon>
    </lineage>
</organism>
<dbReference type="InterPro" id="IPR039448">
    <property type="entry name" value="Beta_helix"/>
</dbReference>
<accession>J1J539</accession>
<evidence type="ECO:0000259" key="2">
    <source>
        <dbReference type="PROSITE" id="PS51208"/>
    </source>
</evidence>
<dbReference type="GO" id="GO:0019867">
    <property type="term" value="C:outer membrane"/>
    <property type="evidence" value="ECO:0007669"/>
    <property type="project" value="InterPro"/>
</dbReference>
<keyword evidence="1" id="KW-0732">Signal</keyword>
<dbReference type="HOGENOM" id="CLU_007596_2_0_5"/>
<proteinExistence type="predicted"/>
<dbReference type="Gene3D" id="2.40.128.130">
    <property type="entry name" value="Autotransporter beta-domain"/>
    <property type="match status" value="1"/>
</dbReference>
<feature type="chain" id="PRO_5003743470" evidence="1">
    <location>
        <begin position="27"/>
        <end position="1136"/>
    </location>
</feature>
<sequence>MYKTSLLSCTAASAIILLNIQLAAHAETLKVSEEKTVPVSDKTYEMIHAKTGGKITGKDLTVIGNKDINSNENKTAYAIKTEGTDSAITLQGSTTIKGTDSVISLGVQAKDGATFQMTGGTITVSDTGALFWNNNNNESKLKDVTISSGKDEAPLNFGVIAHQNGTVTLENIKVTQADNAVIANHNSKITISGGSFEAKNTTITALNGSSITLTDNAQITSSDDAGLTAKTQSNITITGGTITGKDTALITTRGGHIKVTGGTLKTKRTKTDAPAEGSRYIDGFGAFSKSSNSMIELGNTTISDTKIGLDAKDSGAINITGGSIKASAAGAVFENSKSDKNKLENVTISSDKNDTLLNLGVEADNSSVTLKDVTVSEATNAIAAYDNSKITISGGSFSGNDIGVHAQEGSFITLTDNAQIISSSGYALHANGLDSAITMTTGNITGKEAALAVENGGHIDLRNVSVTAGINGLQLLGLFDSKLDESNDPQKHQNNEINLTNADIHVENGTGIFVGAFTNDNIEDIQDLSIGTVNLTNSEIHADVLLGDGVFENPKSWGSDNYWNKKYWNKKEVKAISNGTFTLNANHSTLEGKANIAEDRNVHFDLKNNTIWTLKNSTKEKDADGNLLDIDQRARSDVSVLSLNNSSIIFHGPTEDHYHTLHIGSGKPDTSEVYKASGDAKIYFNTAWSDGIASADQKTDRLLIHGDVSGNTTVYIKSDSGDRKSVVNAAGPSNIGGLSLIQVSGKANEDSFKLANGYTTKNHLPYKYTLTAYGPESSHGKADVAQNLFDEKNENFWDFRLHKEILETGSSSGPSVIAPVAQTASYLVMPNALFYTGLTDMAKQNTLLANIRTSVLGKEKEKQTGFFLYTYGSTGTLSSERGPLKYGYGADIGYAALQGGVTLAAMEGQSATTHFGLVGTYGQLSFTPKDIVDASKNTLDKWSLTAYATIQHNNGLYVDTLLSYGMLKGNITNALIGKTAKLNDAKMLSVSTTIGKEFATSVESLTFEPQAQLAYQHLMFNTIEDADNFTVDMNNPSQWLIRVGGRLTKTVAAENNHPMSFYGKANLIKTFADDGTIEIGRKFDLDPMGAAIEGGIGINAQLSGNLSLHGDVSYQQKLQKTGISGASFSGGIRYQF</sequence>
<dbReference type="Gene3D" id="2.160.20.20">
    <property type="match status" value="2"/>
</dbReference>
<dbReference type="Pfam" id="PF13229">
    <property type="entry name" value="Beta_helix"/>
    <property type="match status" value="1"/>
</dbReference>
<dbReference type="PATRIC" id="fig|1094563.3.peg.1390"/>
<dbReference type="InterPro" id="IPR012332">
    <property type="entry name" value="Autotransporter_pectin_lyase_C"/>
</dbReference>
<dbReference type="Pfam" id="PF03797">
    <property type="entry name" value="Autotransporter"/>
    <property type="match status" value="1"/>
</dbReference>
<dbReference type="InterPro" id="IPR011050">
    <property type="entry name" value="Pectin_lyase_fold/virulence"/>
</dbReference>
<dbReference type="InterPro" id="IPR005546">
    <property type="entry name" value="Autotransporte_beta"/>
</dbReference>